<dbReference type="EMBL" id="HBHK01006946">
    <property type="protein sequence ID" value="CAD9673215.1"/>
    <property type="molecule type" value="Transcribed_RNA"/>
</dbReference>
<organism evidence="2">
    <name type="scientific">Mucochytrium quahogii</name>
    <dbReference type="NCBI Taxonomy" id="96639"/>
    <lineage>
        <taxon>Eukaryota</taxon>
        <taxon>Sar</taxon>
        <taxon>Stramenopiles</taxon>
        <taxon>Bigyra</taxon>
        <taxon>Labyrinthulomycetes</taxon>
        <taxon>Thraustochytrida</taxon>
        <taxon>Thraustochytriidae</taxon>
        <taxon>Mucochytrium</taxon>
    </lineage>
</organism>
<reference evidence="2" key="1">
    <citation type="submission" date="2021-01" db="EMBL/GenBank/DDBJ databases">
        <authorList>
            <person name="Corre E."/>
            <person name="Pelletier E."/>
            <person name="Niang G."/>
            <person name="Scheremetjew M."/>
            <person name="Finn R."/>
            <person name="Kale V."/>
            <person name="Holt S."/>
            <person name="Cochrane G."/>
            <person name="Meng A."/>
            <person name="Brown T."/>
            <person name="Cohen L."/>
        </authorList>
    </citation>
    <scope>NUCLEOTIDE SEQUENCE</scope>
    <source>
        <strain evidence="2">NY070348D</strain>
    </source>
</reference>
<protein>
    <submittedName>
        <fullName evidence="2">Uncharacterized protein</fullName>
    </submittedName>
</protein>
<feature type="coiled-coil region" evidence="1">
    <location>
        <begin position="38"/>
        <end position="100"/>
    </location>
</feature>
<dbReference type="AlphaFoldDB" id="A0A7S2RJV7"/>
<sequence length="362" mass="41539">MSLHRACAELTRMLASNLPKGELKGLAKTIDPETARALQVAREALEHVQTVKEETERRLDEEVRQNEKLKQGLSEVKTRCAELEQEKRELQATKKAEARVGRHPIYGQLVHDFGYKKVYASEPKRLVDKIVLPVWERQRTFRPERAKAIAEAKTNDDRFGLPGVISVYDVDQWDKRGIVDGQHRIGGLELLLRGGKWKEDTLVLTEVFPVGDSDKDVKDLFLEINQAQPAMEIDLPGAVEDERIKTTIDDVCARFAKEYPEMFKPSARCRPPHLNIDVFRQEVFQSEKLRKVIFDAVSKDGETAAETVYTYISDMNDELSKLNENEWGQSHVVKIKNQQTLKKAVTKCKKNKFYLGLDTSWY</sequence>
<proteinExistence type="predicted"/>
<name>A0A7S2RJV7_9STRA</name>
<evidence type="ECO:0000256" key="1">
    <source>
        <dbReference type="SAM" id="Coils"/>
    </source>
</evidence>
<gene>
    <name evidence="2" type="ORF">QSP1433_LOCUS4235</name>
</gene>
<accession>A0A7S2RJV7</accession>
<evidence type="ECO:0000313" key="2">
    <source>
        <dbReference type="EMBL" id="CAD9673215.1"/>
    </source>
</evidence>
<keyword evidence="1" id="KW-0175">Coiled coil</keyword>